<proteinExistence type="predicted"/>
<comment type="caution">
    <text evidence="1">The sequence shown here is derived from an EMBL/GenBank/DDBJ whole genome shotgun (WGS) entry which is preliminary data.</text>
</comment>
<name>A0A7J7C6H2_TRIWF</name>
<evidence type="ECO:0000313" key="2">
    <source>
        <dbReference type="Proteomes" id="UP000593562"/>
    </source>
</evidence>
<accession>A0A7J7C6H2</accession>
<gene>
    <name evidence="1" type="ORF">HS088_TW20G00093</name>
</gene>
<dbReference type="Proteomes" id="UP000593562">
    <property type="component" value="Unassembled WGS sequence"/>
</dbReference>
<sequence>MRKFGAFSFSPLLLMTHESSHQWTFQSKTVPSTFRERENLSRGILCCLICVKKNIVRIDEWWAEKRKAKKVCWLPLLVNRGKESNHLKNESFWFLSIDLSKFFNPVSLSLSLSLSLSISHSL</sequence>
<dbReference type="InParanoid" id="A0A7J7C6H2"/>
<dbReference type="AlphaFoldDB" id="A0A7J7C6H2"/>
<keyword evidence="2" id="KW-1185">Reference proteome</keyword>
<evidence type="ECO:0000313" key="1">
    <source>
        <dbReference type="EMBL" id="KAF5729729.1"/>
    </source>
</evidence>
<reference evidence="1 2" key="1">
    <citation type="journal article" date="2020" name="Nat. Commun.">
        <title>Genome of Tripterygium wilfordii and identification of cytochrome P450 involved in triptolide biosynthesis.</title>
        <authorList>
            <person name="Tu L."/>
            <person name="Su P."/>
            <person name="Zhang Z."/>
            <person name="Gao L."/>
            <person name="Wang J."/>
            <person name="Hu T."/>
            <person name="Zhou J."/>
            <person name="Zhang Y."/>
            <person name="Zhao Y."/>
            <person name="Liu Y."/>
            <person name="Song Y."/>
            <person name="Tong Y."/>
            <person name="Lu Y."/>
            <person name="Yang J."/>
            <person name="Xu C."/>
            <person name="Jia M."/>
            <person name="Peters R.J."/>
            <person name="Huang L."/>
            <person name="Gao W."/>
        </authorList>
    </citation>
    <scope>NUCLEOTIDE SEQUENCE [LARGE SCALE GENOMIC DNA]</scope>
    <source>
        <strain evidence="2">cv. XIE 37</strain>
        <tissue evidence="1">Leaf</tissue>
    </source>
</reference>
<protein>
    <submittedName>
        <fullName evidence="1">Uncharacterized protein</fullName>
    </submittedName>
</protein>
<organism evidence="1 2">
    <name type="scientific">Tripterygium wilfordii</name>
    <name type="common">Thunder God vine</name>
    <dbReference type="NCBI Taxonomy" id="458696"/>
    <lineage>
        <taxon>Eukaryota</taxon>
        <taxon>Viridiplantae</taxon>
        <taxon>Streptophyta</taxon>
        <taxon>Embryophyta</taxon>
        <taxon>Tracheophyta</taxon>
        <taxon>Spermatophyta</taxon>
        <taxon>Magnoliopsida</taxon>
        <taxon>eudicotyledons</taxon>
        <taxon>Gunneridae</taxon>
        <taxon>Pentapetalae</taxon>
        <taxon>rosids</taxon>
        <taxon>fabids</taxon>
        <taxon>Celastrales</taxon>
        <taxon>Celastraceae</taxon>
        <taxon>Tripterygium</taxon>
    </lineage>
</organism>
<dbReference type="EMBL" id="JAAARO010000020">
    <property type="protein sequence ID" value="KAF5729729.1"/>
    <property type="molecule type" value="Genomic_DNA"/>
</dbReference>